<gene>
    <name evidence="1" type="ORF">UCDDS831_g05986</name>
</gene>
<protein>
    <submittedName>
        <fullName evidence="1">Putative acriflavine sensitivity control protein acr-2</fullName>
    </submittedName>
</protein>
<evidence type="ECO:0000313" key="2">
    <source>
        <dbReference type="Proteomes" id="UP000034182"/>
    </source>
</evidence>
<reference evidence="1 2" key="1">
    <citation type="submission" date="2015-03" db="EMBL/GenBank/DDBJ databases">
        <authorList>
            <person name="Morales-Cruz A."/>
            <person name="Amrine K.C."/>
            <person name="Cantu D."/>
        </authorList>
    </citation>
    <scope>NUCLEOTIDE SEQUENCE [LARGE SCALE GENOMIC DNA]</scope>
    <source>
        <strain evidence="1">DS831</strain>
    </source>
</reference>
<name>A0A0G2E663_9PEZI</name>
<comment type="caution">
    <text evidence="1">The sequence shown here is derived from an EMBL/GenBank/DDBJ whole genome shotgun (WGS) entry which is preliminary data.</text>
</comment>
<reference evidence="1 2" key="2">
    <citation type="submission" date="2015-05" db="EMBL/GenBank/DDBJ databases">
        <title>Distinctive expansion of gene families associated with plant cell wall degradation and secondary metabolism in the genomes of grapevine trunk pathogens.</title>
        <authorList>
            <person name="Lawrence D.P."/>
            <person name="Travadon R."/>
            <person name="Rolshausen P.E."/>
            <person name="Baumgartner K."/>
        </authorList>
    </citation>
    <scope>NUCLEOTIDE SEQUENCE [LARGE SCALE GENOMIC DNA]</scope>
    <source>
        <strain evidence="1">DS831</strain>
    </source>
</reference>
<evidence type="ECO:0000313" key="1">
    <source>
        <dbReference type="EMBL" id="KKY18512.1"/>
    </source>
</evidence>
<dbReference type="AlphaFoldDB" id="A0A0G2E663"/>
<proteinExistence type="predicted"/>
<accession>A0A0G2E663</accession>
<dbReference type="EMBL" id="LAQI01000125">
    <property type="protein sequence ID" value="KKY18512.1"/>
    <property type="molecule type" value="Genomic_DNA"/>
</dbReference>
<dbReference type="InterPro" id="IPR021858">
    <property type="entry name" value="Fun_TF"/>
</dbReference>
<organism evidence="1 2">
    <name type="scientific">Diplodia seriata</name>
    <dbReference type="NCBI Taxonomy" id="420778"/>
    <lineage>
        <taxon>Eukaryota</taxon>
        <taxon>Fungi</taxon>
        <taxon>Dikarya</taxon>
        <taxon>Ascomycota</taxon>
        <taxon>Pezizomycotina</taxon>
        <taxon>Dothideomycetes</taxon>
        <taxon>Dothideomycetes incertae sedis</taxon>
        <taxon>Botryosphaeriales</taxon>
        <taxon>Botryosphaeriaceae</taxon>
        <taxon>Diplodia</taxon>
    </lineage>
</organism>
<sequence length="203" mass="23038">MVPTDPHFQGLDKNSQYYLYYFGTKVCKELVLYDVPIENPFARLIPYTMDFDILRHIIIANSALYTFRMFHEFDVGTVHTQQLSRPQLWHPVADPYRDALAAKQNALHLLAKAVQSNNRRRGGGGDDITFTSILLFVIFELMHSGTNDSHVHLQGARTMLDSLCLSADAKTQAMRTYRNSVMSDYILSVNPSLSLPLSHNDSS</sequence>
<dbReference type="Proteomes" id="UP000034182">
    <property type="component" value="Unassembled WGS sequence"/>
</dbReference>
<dbReference type="Pfam" id="PF11951">
    <property type="entry name" value="Fungal_trans_2"/>
    <property type="match status" value="1"/>
</dbReference>